<dbReference type="EMBL" id="LR746270">
    <property type="protein sequence ID" value="CAA7398883.1"/>
    <property type="molecule type" value="Genomic_DNA"/>
</dbReference>
<dbReference type="CDD" id="cd06530">
    <property type="entry name" value="S26_SPase_I"/>
    <property type="match status" value="1"/>
</dbReference>
<dbReference type="InterPro" id="IPR019533">
    <property type="entry name" value="Peptidase_S26"/>
</dbReference>
<dbReference type="AlphaFoldDB" id="A0A7I8IWW6"/>
<organism evidence="1">
    <name type="scientific">Spirodela intermedia</name>
    <name type="common">Intermediate duckweed</name>
    <dbReference type="NCBI Taxonomy" id="51605"/>
    <lineage>
        <taxon>Eukaryota</taxon>
        <taxon>Viridiplantae</taxon>
        <taxon>Streptophyta</taxon>
        <taxon>Embryophyta</taxon>
        <taxon>Tracheophyta</taxon>
        <taxon>Spermatophyta</taxon>
        <taxon>Magnoliopsida</taxon>
        <taxon>Liliopsida</taxon>
        <taxon>Araceae</taxon>
        <taxon>Lemnoideae</taxon>
        <taxon>Spirodela</taxon>
    </lineage>
</organism>
<gene>
    <name evidence="1" type="ORF">SI7747_07008870</name>
    <name evidence="2" type="ORF">SI8410_07009553</name>
</gene>
<dbReference type="GO" id="GO:0004252">
    <property type="term" value="F:serine-type endopeptidase activity"/>
    <property type="evidence" value="ECO:0007669"/>
    <property type="project" value="InterPro"/>
</dbReference>
<sequence>MVSVGTWCRYVAHKFAYSLSIGWKSYKVGQITETQVGDIVWKNLFQGKLTYLHWSKGEQMVPTIAGEGGAVLVRKLPSVDPMNVFVGDVVVLKDPEKPEDYLVRRLAAIEGYEMVSNNENDEPFILEKDQCWVLADNESIKPKEARDSRSFGPLPMTDIVGRAIYSLRTPVDHGPVQNSRYGMHYDSPVLAVELDVAEMAKSTKR</sequence>
<accession>A0A7I8IWW6</accession>
<dbReference type="GO" id="GO:0006465">
    <property type="term" value="P:signal peptide processing"/>
    <property type="evidence" value="ECO:0007669"/>
    <property type="project" value="InterPro"/>
</dbReference>
<proteinExistence type="predicted"/>
<evidence type="ECO:0000313" key="1">
    <source>
        <dbReference type="EMBL" id="CAA2622911.1"/>
    </source>
</evidence>
<dbReference type="InterPro" id="IPR036286">
    <property type="entry name" value="LexA/Signal_pep-like_sf"/>
</dbReference>
<dbReference type="PANTHER" id="PTHR47040:SF1">
    <property type="entry name" value="MITOCHONDRIAL ATP-INDEPENDENT INNER MEMBRANE PROTEASE SUBUNIT 2"/>
    <property type="match status" value="1"/>
</dbReference>
<dbReference type="SUPFAM" id="SSF51306">
    <property type="entry name" value="LexA/Signal peptidase"/>
    <property type="match status" value="1"/>
</dbReference>
<dbReference type="PANTHER" id="PTHR47040">
    <property type="entry name" value="OSJNBA0068L06.9 PROTEIN"/>
    <property type="match status" value="1"/>
</dbReference>
<reference evidence="1" key="1">
    <citation type="submission" date="2019-12" db="EMBL/GenBank/DDBJ databases">
        <authorList>
            <person name="Scholz U."/>
            <person name="Mascher M."/>
            <person name="Fiebig A."/>
        </authorList>
    </citation>
    <scope>NUCLEOTIDE SEQUENCE</scope>
</reference>
<dbReference type="EMBL" id="LR743594">
    <property type="protein sequence ID" value="CAA2622911.1"/>
    <property type="molecule type" value="Genomic_DNA"/>
</dbReference>
<dbReference type="OrthoDB" id="308440at2759"/>
<name>A0A7I8IWW6_SPIIN</name>
<dbReference type="Proteomes" id="UP000663760">
    <property type="component" value="Chromosome 7"/>
</dbReference>
<dbReference type="Gene3D" id="2.10.109.10">
    <property type="entry name" value="Umud Fragment, subunit A"/>
    <property type="match status" value="1"/>
</dbReference>
<keyword evidence="3" id="KW-1185">Reference proteome</keyword>
<dbReference type="InterPro" id="IPR053307">
    <property type="entry name" value="Mitochondrial_IM_protease"/>
</dbReference>
<evidence type="ECO:0000313" key="2">
    <source>
        <dbReference type="EMBL" id="CAA7398883.1"/>
    </source>
</evidence>
<evidence type="ECO:0000313" key="3">
    <source>
        <dbReference type="Proteomes" id="UP000663760"/>
    </source>
</evidence>
<protein>
    <submittedName>
        <fullName evidence="1">Uncharacterized protein</fullName>
    </submittedName>
</protein>